<dbReference type="Proteomes" id="UP000826050">
    <property type="component" value="Chromosome"/>
</dbReference>
<evidence type="ECO:0000313" key="3">
    <source>
        <dbReference type="EMBL" id="QXX79016.1"/>
    </source>
</evidence>
<accession>A0ABX8SSJ9</accession>
<sequence>MSENVGAIYYTVEAETAKLIGELGSVLKGLDSLGVGFNKTDKSARQTEMRLTKVAGAVQGLGRSSSAASQALRGLLPVLSGAALVKLAQDIIATADAWTQLQNRLRLVTDGTKELAQATEAVFNISQSTSQEIDTVAQVYQRFAQNASRLGLSLNDVAEVTDVVAKAVAISGASAEAASAALTQFGQGLASGTLRGEELNSVMEQTPALAQAIATGLGVSIGQLRQLGQDGKITAGELIKALKAAGDSVNEQFDTRVKTAAQAWTELRNSVTRFVGELSGATNMSNSLADSIERVSKAIDEADLDSLAQEIEGIKGTISLVVDGVEELSAVFKRHFPDMAGTAERSFTQMALTTAKEVDSMVAASRGAAGAIGSLWDALAHNIPTLFKNAWNIVKRDTADTVNALADMLNKPLQAVGLEGFSKVTFGAQEVESLIDLTDALKSGWDNAAIGAGAYERTLKRVTDNAIDSSINDWMEQYSESTEKAVTATTKLDESIKKKKKSLSDAEKAAQQNKKVIDDLATSLYLAGLKGEELAAAKAKMALNPAATEDEVLAAEALARALWSVEEAERQRGKFGEKPKDADQYIMGDTSPLSGGAFDDQYARYEAEAEAEQKRYDDQLERLRQARELQIETKRSYDELEQEAAKQHADRMAQIEQAKNHVMLASASDAFGALAGVMKQSQGEQSGIYKAMFAASKAFAIADATVNAYSAISKAWNSAPFPANLGAVAATTPQVMSVVSAISGASYSGRQYGGPTQPGKMYRINENGAPEVFNAANGQQFMLPNTRGHVVSNKDTTTNESNGVSVVVNVHNAPPGTQVEQQRSDKELIIDVMIEDVATGGRFTEAGSSMLGWRRQGR</sequence>
<keyword evidence="1" id="KW-0175">Coiled coil</keyword>
<evidence type="ECO:0000256" key="1">
    <source>
        <dbReference type="SAM" id="Coils"/>
    </source>
</evidence>
<feature type="coiled-coil region" evidence="1">
    <location>
        <begin position="602"/>
        <end position="643"/>
    </location>
</feature>
<dbReference type="InterPro" id="IPR013491">
    <property type="entry name" value="Tape_meas_N"/>
</dbReference>
<evidence type="ECO:0000313" key="4">
    <source>
        <dbReference type="Proteomes" id="UP000826050"/>
    </source>
</evidence>
<keyword evidence="4" id="KW-1185">Reference proteome</keyword>
<dbReference type="EMBL" id="CP049362">
    <property type="protein sequence ID" value="QXX79016.1"/>
    <property type="molecule type" value="Genomic_DNA"/>
</dbReference>
<gene>
    <name evidence="3" type="ORF">FE795_08300</name>
</gene>
<protein>
    <submittedName>
        <fullName evidence="3">Tape measure protein</fullName>
    </submittedName>
</protein>
<dbReference type="RefSeq" id="WP_219236060.1">
    <property type="nucleotide sequence ID" value="NZ_CP049362.1"/>
</dbReference>
<dbReference type="Pfam" id="PF20155">
    <property type="entry name" value="TMP_3"/>
    <property type="match status" value="1"/>
</dbReference>
<dbReference type="NCBIfam" id="TIGR02675">
    <property type="entry name" value="tape_meas_nterm"/>
    <property type="match status" value="1"/>
</dbReference>
<feature type="domain" description="Tape measure protein N-terminal" evidence="2">
    <location>
        <begin position="90"/>
        <end position="278"/>
    </location>
</feature>
<proteinExistence type="predicted"/>
<evidence type="ECO:0000259" key="2">
    <source>
        <dbReference type="Pfam" id="PF20155"/>
    </source>
</evidence>
<reference evidence="3 4" key="1">
    <citation type="submission" date="2020-02" db="EMBL/GenBank/DDBJ databases">
        <title>Partial ammonium oxidation to N2 by heterotrophic bacteria.</title>
        <authorList>
            <person name="Wu M."/>
        </authorList>
    </citation>
    <scope>NUCLEOTIDE SEQUENCE [LARGE SCALE GENOMIC DNA]</scope>
    <source>
        <strain evidence="3 4">HO-1</strain>
    </source>
</reference>
<organism evidence="3 4">
    <name type="scientific">Alcaligenes ammonioxydans</name>
    <dbReference type="NCBI Taxonomy" id="2582914"/>
    <lineage>
        <taxon>Bacteria</taxon>
        <taxon>Pseudomonadati</taxon>
        <taxon>Pseudomonadota</taxon>
        <taxon>Betaproteobacteria</taxon>
        <taxon>Burkholderiales</taxon>
        <taxon>Alcaligenaceae</taxon>
        <taxon>Alcaligenes</taxon>
    </lineage>
</organism>
<name>A0ABX8SSJ9_9BURK</name>